<reference evidence="6" key="1">
    <citation type="submission" date="2016-11" db="UniProtKB">
        <authorList>
            <consortium name="WormBaseParasite"/>
        </authorList>
    </citation>
    <scope>IDENTIFICATION</scope>
</reference>
<dbReference type="eggNOG" id="KOG0802">
    <property type="taxonomic scope" value="Eukaryota"/>
</dbReference>
<proteinExistence type="predicted"/>
<feature type="domain" description="RING-type" evidence="4">
    <location>
        <begin position="20"/>
        <end position="59"/>
    </location>
</feature>
<dbReference type="PANTHER" id="PTHR12109">
    <property type="entry name" value="RING FINGER PROTEIN 141-RELATED"/>
    <property type="match status" value="1"/>
</dbReference>
<keyword evidence="1 3" id="KW-0479">Metal-binding</keyword>
<dbReference type="InterPro" id="IPR001841">
    <property type="entry name" value="Znf_RING"/>
</dbReference>
<name>A0A1I7UQ88_9PELO</name>
<dbReference type="SMART" id="SM00184">
    <property type="entry name" value="RING"/>
    <property type="match status" value="1"/>
</dbReference>
<dbReference type="STRING" id="1561998.A0A1I7UQ88"/>
<sequence>MAMENLEQMFDKLELDDVKCHVCFHVNHDPMIFLQCQHRMCAGCTGRWLTVMNGCPMCRAPVLDVVVDEEMKIKATEYLKRHPEQDLPTDIKYEQNVYEMIFWSIQTRKKADDPEIVFYGPKPVINNDHQNEQERAMTIEGIRLYNIRERLERLKERVGAQAPLIQLQYNEQMFNRLFYHNDAYYRDEDQEWQMIHGRGLVRVPRSTNRNYCPLRFRRSHST</sequence>
<organism evidence="5 6">
    <name type="scientific">Caenorhabditis tropicalis</name>
    <dbReference type="NCBI Taxonomy" id="1561998"/>
    <lineage>
        <taxon>Eukaryota</taxon>
        <taxon>Metazoa</taxon>
        <taxon>Ecdysozoa</taxon>
        <taxon>Nematoda</taxon>
        <taxon>Chromadorea</taxon>
        <taxon>Rhabditida</taxon>
        <taxon>Rhabditina</taxon>
        <taxon>Rhabditomorpha</taxon>
        <taxon>Rhabditoidea</taxon>
        <taxon>Rhabditidae</taxon>
        <taxon>Peloderinae</taxon>
        <taxon>Caenorhabditis</taxon>
    </lineage>
</organism>
<keyword evidence="5" id="KW-1185">Reference proteome</keyword>
<dbReference type="WBParaSite" id="Csp11.Scaffold630.g18258.t1">
    <property type="protein sequence ID" value="Csp11.Scaffold630.g18258.t1"/>
    <property type="gene ID" value="Csp11.Scaffold630.g18258"/>
</dbReference>
<dbReference type="Proteomes" id="UP000095282">
    <property type="component" value="Unplaced"/>
</dbReference>
<keyword evidence="2" id="KW-0862">Zinc</keyword>
<evidence type="ECO:0000256" key="2">
    <source>
        <dbReference type="ARBA" id="ARBA00022833"/>
    </source>
</evidence>
<dbReference type="Gene3D" id="3.30.40.10">
    <property type="entry name" value="Zinc/RING finger domain, C3HC4 (zinc finger)"/>
    <property type="match status" value="1"/>
</dbReference>
<protein>
    <submittedName>
        <fullName evidence="6">RING-type domain-containing protein</fullName>
    </submittedName>
</protein>
<evidence type="ECO:0000313" key="6">
    <source>
        <dbReference type="WBParaSite" id="Csp11.Scaffold630.g18258.t1"/>
    </source>
</evidence>
<dbReference type="GO" id="GO:0008270">
    <property type="term" value="F:zinc ion binding"/>
    <property type="evidence" value="ECO:0007669"/>
    <property type="project" value="UniProtKB-KW"/>
</dbReference>
<evidence type="ECO:0000313" key="5">
    <source>
        <dbReference type="Proteomes" id="UP000095282"/>
    </source>
</evidence>
<evidence type="ECO:0000256" key="1">
    <source>
        <dbReference type="ARBA" id="ARBA00022771"/>
    </source>
</evidence>
<keyword evidence="1 3" id="KW-0863">Zinc-finger</keyword>
<accession>A0A1I7UQ88</accession>
<evidence type="ECO:0000256" key="3">
    <source>
        <dbReference type="PROSITE-ProRule" id="PRU00175"/>
    </source>
</evidence>
<dbReference type="SUPFAM" id="SSF57850">
    <property type="entry name" value="RING/U-box"/>
    <property type="match status" value="1"/>
</dbReference>
<dbReference type="InterPro" id="IPR013083">
    <property type="entry name" value="Znf_RING/FYVE/PHD"/>
</dbReference>
<dbReference type="InterPro" id="IPR047126">
    <property type="entry name" value="RNF141-like"/>
</dbReference>
<dbReference type="Pfam" id="PF13920">
    <property type="entry name" value="zf-C3HC4_3"/>
    <property type="match status" value="1"/>
</dbReference>
<dbReference type="PROSITE" id="PS50089">
    <property type="entry name" value="ZF_RING_2"/>
    <property type="match status" value="1"/>
</dbReference>
<evidence type="ECO:0000259" key="4">
    <source>
        <dbReference type="PROSITE" id="PS50089"/>
    </source>
</evidence>
<dbReference type="AlphaFoldDB" id="A0A1I7UQ88"/>